<evidence type="ECO:0008006" key="4">
    <source>
        <dbReference type="Google" id="ProtNLM"/>
    </source>
</evidence>
<name>A0ABS9SFC8_9BACT</name>
<reference evidence="2 3" key="1">
    <citation type="submission" date="2022-02" db="EMBL/GenBank/DDBJ databases">
        <authorList>
            <person name="Min J."/>
        </authorList>
    </citation>
    <scope>NUCLEOTIDE SEQUENCE [LARGE SCALE GENOMIC DNA]</scope>
    <source>
        <strain evidence="2 3">GR10-1</strain>
    </source>
</reference>
<evidence type="ECO:0000256" key="1">
    <source>
        <dbReference type="SAM" id="SignalP"/>
    </source>
</evidence>
<accession>A0ABS9SFC8</accession>
<feature type="chain" id="PRO_5046780313" description="Carboxypeptidase-like regulatory domain-containing protein" evidence="1">
    <location>
        <begin position="20"/>
        <end position="193"/>
    </location>
</feature>
<evidence type="ECO:0000313" key="2">
    <source>
        <dbReference type="EMBL" id="MCH5597050.1"/>
    </source>
</evidence>
<evidence type="ECO:0000313" key="3">
    <source>
        <dbReference type="Proteomes" id="UP001202248"/>
    </source>
</evidence>
<dbReference type="Proteomes" id="UP001202248">
    <property type="component" value="Unassembled WGS sequence"/>
</dbReference>
<gene>
    <name evidence="2" type="ORF">MKP09_03550</name>
</gene>
<keyword evidence="3" id="KW-1185">Reference proteome</keyword>
<dbReference type="InterPro" id="IPR008969">
    <property type="entry name" value="CarboxyPept-like_regulatory"/>
</dbReference>
<comment type="caution">
    <text evidence="2">The sequence shown here is derived from an EMBL/GenBank/DDBJ whole genome shotgun (WGS) entry which is preliminary data.</text>
</comment>
<dbReference type="EMBL" id="JAKWBL010000001">
    <property type="protein sequence ID" value="MCH5597050.1"/>
    <property type="molecule type" value="Genomic_DNA"/>
</dbReference>
<dbReference type="SUPFAM" id="SSF49464">
    <property type="entry name" value="Carboxypeptidase regulatory domain-like"/>
    <property type="match status" value="1"/>
</dbReference>
<sequence length="193" mass="21673">MQYRYYLIFTLLTTTFSAAGQNVVKGRVNNFTYDTLSFLANASVTNTTRNASVLTDQYGYYSIPANENDRIVYSHTGFISDTVIVQSQFFISGYDAALIEEAAFLAGVTVMSEYRRDSIRRRQQYAFAYEKPPGITGGNTPQAGVGIVLSPFSFFFPKTKRNAAVEEKITKAGRRSVYRLCFRAGMGKLFNRT</sequence>
<keyword evidence="1" id="KW-0732">Signal</keyword>
<proteinExistence type="predicted"/>
<feature type="signal peptide" evidence="1">
    <location>
        <begin position="1"/>
        <end position="19"/>
    </location>
</feature>
<dbReference type="RefSeq" id="WP_240826461.1">
    <property type="nucleotide sequence ID" value="NZ_JAKWBL010000001.1"/>
</dbReference>
<protein>
    <recommendedName>
        <fullName evidence="4">Carboxypeptidase-like regulatory domain-containing protein</fullName>
    </recommendedName>
</protein>
<organism evidence="2 3">
    <name type="scientific">Niabella ginsengisoli</name>
    <dbReference type="NCBI Taxonomy" id="522298"/>
    <lineage>
        <taxon>Bacteria</taxon>
        <taxon>Pseudomonadati</taxon>
        <taxon>Bacteroidota</taxon>
        <taxon>Chitinophagia</taxon>
        <taxon>Chitinophagales</taxon>
        <taxon>Chitinophagaceae</taxon>
        <taxon>Niabella</taxon>
    </lineage>
</organism>